<dbReference type="Proteomes" id="UP000233343">
    <property type="component" value="Unassembled WGS sequence"/>
</dbReference>
<dbReference type="Pfam" id="PF13027">
    <property type="entry name" value="DUF3888"/>
    <property type="match status" value="1"/>
</dbReference>
<protein>
    <submittedName>
        <fullName evidence="1">DUF3888 domain-containing protein</fullName>
    </submittedName>
</protein>
<reference evidence="1 2" key="1">
    <citation type="journal article" date="2010" name="Int. J. Syst. Evol. Microbiol.">
        <title>Bacillus horneckiae sp. nov., isolated from a spacecraft-assembly clean room.</title>
        <authorList>
            <person name="Vaishampayan P."/>
            <person name="Probst A."/>
            <person name="Krishnamurthi S."/>
            <person name="Ghosh S."/>
            <person name="Osman S."/>
            <person name="McDowall A."/>
            <person name="Ruckmani A."/>
            <person name="Mayilraj S."/>
            <person name="Venkateswaran K."/>
        </authorList>
    </citation>
    <scope>NUCLEOTIDE SEQUENCE [LARGE SCALE GENOMIC DNA]</scope>
    <source>
        <strain evidence="2">1PO1SC</strain>
    </source>
</reference>
<comment type="caution">
    <text evidence="1">The sequence shown here is derived from an EMBL/GenBank/DDBJ whole genome shotgun (WGS) entry which is preliminary data.</text>
</comment>
<gene>
    <name evidence="1" type="ORF">CWS20_16160</name>
</gene>
<dbReference type="AlphaFoldDB" id="A0A2N0ZEI6"/>
<proteinExistence type="predicted"/>
<organism evidence="1 2">
    <name type="scientific">Cytobacillus horneckiae</name>
    <dbReference type="NCBI Taxonomy" id="549687"/>
    <lineage>
        <taxon>Bacteria</taxon>
        <taxon>Bacillati</taxon>
        <taxon>Bacillota</taxon>
        <taxon>Bacilli</taxon>
        <taxon>Bacillales</taxon>
        <taxon>Bacillaceae</taxon>
        <taxon>Cytobacillus</taxon>
    </lineage>
</organism>
<dbReference type="RefSeq" id="WP_066195096.1">
    <property type="nucleotide sequence ID" value="NZ_JAFDQP010000008.1"/>
</dbReference>
<dbReference type="InterPro" id="IPR024984">
    <property type="entry name" value="DUF3888"/>
</dbReference>
<sequence>MKKLIIVLIISFLFIQPVKAKGVIDEKLLSDTLLTAIDPAISLAVADYYGYSKQYGLYDSTIKKIKRIEQGGYHFIVTVEVQTFEAAHNPPYGKETIKLDVNPLQIKSLSFKHKGDKEEKEVHKFYKKALSDIQKSFRLKLRSYNKYNSKQLHYFAEKNPENESLANIVAEIITKELTPDVTPPYKNVINPVTYIKGKHGYILFKKKDGTNIVYKVNNQAGQWKVESTESKQGKVMEQNLLWYM</sequence>
<name>A0A2N0ZEI6_9BACI</name>
<dbReference type="EMBL" id="PISD01000034">
    <property type="protein sequence ID" value="PKG27920.1"/>
    <property type="molecule type" value="Genomic_DNA"/>
</dbReference>
<keyword evidence="2" id="KW-1185">Reference proteome</keyword>
<accession>A0A2N0ZEI6</accession>
<evidence type="ECO:0000313" key="1">
    <source>
        <dbReference type="EMBL" id="PKG27920.1"/>
    </source>
</evidence>
<evidence type="ECO:0000313" key="2">
    <source>
        <dbReference type="Proteomes" id="UP000233343"/>
    </source>
</evidence>